<keyword evidence="4" id="KW-0032">Aminotransferase</keyword>
<dbReference type="AlphaFoldDB" id="A0A9D2AYT3"/>
<dbReference type="Gene3D" id="3.90.1150.10">
    <property type="entry name" value="Aspartate Aminotransferase, domain 1"/>
    <property type="match status" value="1"/>
</dbReference>
<dbReference type="InterPro" id="IPR015422">
    <property type="entry name" value="PyrdxlP-dep_Trfase_small"/>
</dbReference>
<dbReference type="InterPro" id="IPR004839">
    <property type="entry name" value="Aminotransferase_I/II_large"/>
</dbReference>
<accession>A0A9D2AYT3</accession>
<keyword evidence="2" id="KW-0808">Transferase</keyword>
<evidence type="ECO:0000313" key="5">
    <source>
        <dbReference type="Proteomes" id="UP000824156"/>
    </source>
</evidence>
<comment type="cofactor">
    <cofactor evidence="1">
        <name>pyridoxal 5'-phosphate</name>
        <dbReference type="ChEBI" id="CHEBI:597326"/>
    </cofactor>
</comment>
<gene>
    <name evidence="4" type="ORF">H9853_03980</name>
</gene>
<sequence length="359" mass="40086">MGHKSIYIDRAPGRFIDVEGEEFLFFAGASYLGLHLHPSLQSLFVRYLAKLGANVGTSRMNNIRFGIYDEGESFFAQQFEFEGSLLFSSGFLASRSAVDISVEQADKVYCSPFIHPSLVPSGNPMNKKVVQSSAGSIPEWIEEINREVAGKDIDRLLLISNTVDNLYPQQFDFSSLNKLHANKQITLILDDSHGIGLLNKGKVSLRKHSLPTNVELVVVASLAKVFCIDAGLVLASESVINKIRSSANFIGASPPSPAGIASLLEGWKYYEENWGQLQSNLLLLNRYAESEKIKMLSNMPVLTAMKGRWYEMFYKNKMIISSFPYPYSHSESLDRVIVSALHKEEDIIKLMELLNQASF</sequence>
<dbReference type="InterPro" id="IPR015424">
    <property type="entry name" value="PyrdxlP-dep_Trfase"/>
</dbReference>
<organism evidence="4 5">
    <name type="scientific">Candidatus Sphingobacterium stercoripullorum</name>
    <dbReference type="NCBI Taxonomy" id="2838759"/>
    <lineage>
        <taxon>Bacteria</taxon>
        <taxon>Pseudomonadati</taxon>
        <taxon>Bacteroidota</taxon>
        <taxon>Sphingobacteriia</taxon>
        <taxon>Sphingobacteriales</taxon>
        <taxon>Sphingobacteriaceae</taxon>
        <taxon>Sphingobacterium</taxon>
    </lineage>
</organism>
<dbReference type="InterPro" id="IPR050087">
    <property type="entry name" value="AON_synthase_class-II"/>
</dbReference>
<protein>
    <submittedName>
        <fullName evidence="4">Aminotransferase class I/II-fold pyridoxal phosphate-dependent enzyme</fullName>
    </submittedName>
</protein>
<dbReference type="Pfam" id="PF00155">
    <property type="entry name" value="Aminotran_1_2"/>
    <property type="match status" value="1"/>
</dbReference>
<evidence type="ECO:0000256" key="1">
    <source>
        <dbReference type="ARBA" id="ARBA00001933"/>
    </source>
</evidence>
<evidence type="ECO:0000313" key="4">
    <source>
        <dbReference type="EMBL" id="HIX54159.1"/>
    </source>
</evidence>
<dbReference type="GO" id="GO:0008483">
    <property type="term" value="F:transaminase activity"/>
    <property type="evidence" value="ECO:0007669"/>
    <property type="project" value="UniProtKB-KW"/>
</dbReference>
<dbReference type="Proteomes" id="UP000824156">
    <property type="component" value="Unassembled WGS sequence"/>
</dbReference>
<dbReference type="SUPFAM" id="SSF53383">
    <property type="entry name" value="PLP-dependent transferases"/>
    <property type="match status" value="1"/>
</dbReference>
<comment type="caution">
    <text evidence="4">The sequence shown here is derived from an EMBL/GenBank/DDBJ whole genome shotgun (WGS) entry which is preliminary data.</text>
</comment>
<dbReference type="EMBL" id="DXEZ01000113">
    <property type="protein sequence ID" value="HIX54159.1"/>
    <property type="molecule type" value="Genomic_DNA"/>
</dbReference>
<reference evidence="4" key="2">
    <citation type="submission" date="2021-04" db="EMBL/GenBank/DDBJ databases">
        <authorList>
            <person name="Gilroy R."/>
        </authorList>
    </citation>
    <scope>NUCLEOTIDE SEQUENCE</scope>
    <source>
        <strain evidence="4">1719</strain>
    </source>
</reference>
<dbReference type="Gene3D" id="3.40.640.10">
    <property type="entry name" value="Type I PLP-dependent aspartate aminotransferase-like (Major domain)"/>
    <property type="match status" value="1"/>
</dbReference>
<dbReference type="PANTHER" id="PTHR13693">
    <property type="entry name" value="CLASS II AMINOTRANSFERASE/8-AMINO-7-OXONONANOATE SYNTHASE"/>
    <property type="match status" value="1"/>
</dbReference>
<evidence type="ECO:0000256" key="2">
    <source>
        <dbReference type="ARBA" id="ARBA00022679"/>
    </source>
</evidence>
<name>A0A9D2AYT3_9SPHI</name>
<proteinExistence type="predicted"/>
<feature type="domain" description="Aminotransferase class I/classII large" evidence="3">
    <location>
        <begin position="78"/>
        <end position="297"/>
    </location>
</feature>
<evidence type="ECO:0000259" key="3">
    <source>
        <dbReference type="Pfam" id="PF00155"/>
    </source>
</evidence>
<dbReference type="InterPro" id="IPR015421">
    <property type="entry name" value="PyrdxlP-dep_Trfase_major"/>
</dbReference>
<dbReference type="GO" id="GO:0030170">
    <property type="term" value="F:pyridoxal phosphate binding"/>
    <property type="evidence" value="ECO:0007669"/>
    <property type="project" value="InterPro"/>
</dbReference>
<reference evidence="4" key="1">
    <citation type="journal article" date="2021" name="PeerJ">
        <title>Extensive microbial diversity within the chicken gut microbiome revealed by metagenomics and culture.</title>
        <authorList>
            <person name="Gilroy R."/>
            <person name="Ravi A."/>
            <person name="Getino M."/>
            <person name="Pursley I."/>
            <person name="Horton D.L."/>
            <person name="Alikhan N.F."/>
            <person name="Baker D."/>
            <person name="Gharbi K."/>
            <person name="Hall N."/>
            <person name="Watson M."/>
            <person name="Adriaenssens E.M."/>
            <person name="Foster-Nyarko E."/>
            <person name="Jarju S."/>
            <person name="Secka A."/>
            <person name="Antonio M."/>
            <person name="Oren A."/>
            <person name="Chaudhuri R.R."/>
            <person name="La Ragione R."/>
            <person name="Hildebrand F."/>
            <person name="Pallen M.J."/>
        </authorList>
    </citation>
    <scope>NUCLEOTIDE SEQUENCE</scope>
    <source>
        <strain evidence="4">1719</strain>
    </source>
</reference>